<name>A0A222Z831_9CAUD</name>
<reference evidence="1 2" key="1">
    <citation type="submission" date="2017-06" db="EMBL/GenBank/DDBJ databases">
        <authorList>
            <person name="Schoff C."/>
            <person name="Dunbar D."/>
            <person name="Schaff J.E."/>
            <person name="Dashiell C.L."/>
            <person name="Macialek J.A."/>
            <person name="Klyczek K."/>
            <person name="Bradley K.W."/>
            <person name="Asai D.J."/>
            <person name="Bowman C.A."/>
            <person name="Russell D.A."/>
            <person name="Pope W.H."/>
            <person name="Jacobs-Sera D."/>
            <person name="Hendrix R.W."/>
            <person name="Hatfull G.F."/>
        </authorList>
    </citation>
    <scope>NUCLEOTIDE SEQUENCE [LARGE SCALE GENOMIC DNA]</scope>
</reference>
<accession>A0A222Z831</accession>
<proteinExistence type="predicted"/>
<sequence length="114" mass="12728">MPREQINYPNVAACIIHSNGDELEYEQGSPVPEGSEVFCDPALNVNWQTSSNDLDGHVQVSLTLPAGFLKARAKSLVEDVIDTSLYTPILTRQEINKLIRTLRIARDKAYGRDE</sequence>
<protein>
    <submittedName>
        <fullName evidence="1">Uncharacterized protein</fullName>
    </submittedName>
</protein>
<evidence type="ECO:0000313" key="2">
    <source>
        <dbReference type="Proteomes" id="UP000226315"/>
    </source>
</evidence>
<dbReference type="EMBL" id="MF189170">
    <property type="protein sequence ID" value="ASR79966.1"/>
    <property type="molecule type" value="Genomic_DNA"/>
</dbReference>
<evidence type="ECO:0000313" key="1">
    <source>
        <dbReference type="EMBL" id="ASR79966.1"/>
    </source>
</evidence>
<organism evidence="1 2">
    <name type="scientific">Arthrobacter phage Arcadia</name>
    <dbReference type="NCBI Taxonomy" id="2024274"/>
    <lineage>
        <taxon>Viruses</taxon>
        <taxon>Duplodnaviria</taxon>
        <taxon>Heunggongvirae</taxon>
        <taxon>Uroviricota</taxon>
        <taxon>Caudoviricetes</taxon>
        <taxon>Mudcatvirus</taxon>
        <taxon>Mudcatvirus arcadia</taxon>
    </lineage>
</organism>
<keyword evidence="2" id="KW-1185">Reference proteome</keyword>
<gene>
    <name evidence="1" type="ORF">SEA_ARCADIA_2</name>
</gene>
<dbReference type="Proteomes" id="UP000226315">
    <property type="component" value="Segment"/>
</dbReference>